<feature type="transmembrane region" description="Helical" evidence="5">
    <location>
        <begin position="20"/>
        <end position="40"/>
    </location>
</feature>
<evidence type="ECO:0000256" key="5">
    <source>
        <dbReference type="HAMAP-Rule" id="MF_00189"/>
    </source>
</evidence>
<dbReference type="PANTHER" id="PTHR36917">
    <property type="entry name" value="INTRACELLULAR SEPTATION PROTEIN A-RELATED"/>
    <property type="match status" value="1"/>
</dbReference>
<dbReference type="Pfam" id="PF04279">
    <property type="entry name" value="IspA"/>
    <property type="match status" value="1"/>
</dbReference>
<keyword evidence="4 5" id="KW-0472">Membrane</keyword>
<keyword evidence="1 5" id="KW-1003">Cell membrane</keyword>
<proteinExistence type="inferred from homology"/>
<feature type="transmembrane region" description="Helical" evidence="5">
    <location>
        <begin position="74"/>
        <end position="94"/>
    </location>
</feature>
<evidence type="ECO:0000256" key="2">
    <source>
        <dbReference type="ARBA" id="ARBA00022692"/>
    </source>
</evidence>
<keyword evidence="2 5" id="KW-0812">Transmembrane</keyword>
<dbReference type="STRING" id="1908258.BKK48_06175"/>
<keyword evidence="3 5" id="KW-1133">Transmembrane helix</keyword>
<dbReference type="NCBIfam" id="TIGR00997">
    <property type="entry name" value="ispZ"/>
    <property type="match status" value="1"/>
</dbReference>
<evidence type="ECO:0000313" key="6">
    <source>
        <dbReference type="EMBL" id="OOF36338.1"/>
    </source>
</evidence>
<dbReference type="RefSeq" id="WP_077427276.1">
    <property type="nucleotide sequence ID" value="NZ_MLHH01000012.1"/>
</dbReference>
<dbReference type="OrthoDB" id="9788219at2"/>
<reference evidence="6 7" key="1">
    <citation type="submission" date="2016-10" db="EMBL/GenBank/DDBJ databases">
        <title>Rodentibacter gen. nov. and new species.</title>
        <authorList>
            <person name="Christensen H."/>
        </authorList>
    </citation>
    <scope>NUCLEOTIDE SEQUENCE [LARGE SCALE GENOMIC DNA]</scope>
    <source>
        <strain evidence="6 7">Ac69</strain>
    </source>
</reference>
<organism evidence="6 7">
    <name type="scientific">Rodentibacter heidelbergensis</name>
    <dbReference type="NCBI Taxonomy" id="1908258"/>
    <lineage>
        <taxon>Bacteria</taxon>
        <taxon>Pseudomonadati</taxon>
        <taxon>Pseudomonadota</taxon>
        <taxon>Gammaproteobacteria</taxon>
        <taxon>Pasteurellales</taxon>
        <taxon>Pasteurellaceae</taxon>
        <taxon>Rodentibacter</taxon>
    </lineage>
</organism>
<comment type="caution">
    <text evidence="6">The sequence shown here is derived from an EMBL/GenBank/DDBJ whole genome shotgun (WGS) entry which is preliminary data.</text>
</comment>
<dbReference type="InterPro" id="IPR006008">
    <property type="entry name" value="YciB"/>
</dbReference>
<dbReference type="GO" id="GO:0005886">
    <property type="term" value="C:plasma membrane"/>
    <property type="evidence" value="ECO:0007669"/>
    <property type="project" value="UniProtKB-SubCell"/>
</dbReference>
<keyword evidence="7" id="KW-1185">Reference proteome</keyword>
<evidence type="ECO:0000313" key="7">
    <source>
        <dbReference type="Proteomes" id="UP000189437"/>
    </source>
</evidence>
<keyword evidence="5" id="KW-0997">Cell inner membrane</keyword>
<evidence type="ECO:0000256" key="1">
    <source>
        <dbReference type="ARBA" id="ARBA00022475"/>
    </source>
</evidence>
<feature type="transmembrane region" description="Helical" evidence="5">
    <location>
        <begin position="115"/>
        <end position="137"/>
    </location>
</feature>
<feature type="transmembrane region" description="Helical" evidence="5">
    <location>
        <begin position="52"/>
        <end position="68"/>
    </location>
</feature>
<dbReference type="Proteomes" id="UP000189437">
    <property type="component" value="Unassembled WGS sequence"/>
</dbReference>
<comment type="function">
    <text evidence="5">Plays a role in cell envelope biogenesis, maintenance of cell envelope integrity and membrane homeostasis.</text>
</comment>
<feature type="transmembrane region" description="Helical" evidence="5">
    <location>
        <begin position="149"/>
        <end position="170"/>
    </location>
</feature>
<gene>
    <name evidence="5" type="primary">yciB</name>
    <name evidence="6" type="ORF">BKK48_06175</name>
</gene>
<comment type="similarity">
    <text evidence="5">Belongs to the YciB family.</text>
</comment>
<evidence type="ECO:0000256" key="3">
    <source>
        <dbReference type="ARBA" id="ARBA00022989"/>
    </source>
</evidence>
<accession>A0A1V3I8Q6</accession>
<dbReference type="HAMAP" id="MF_00189">
    <property type="entry name" value="YciB"/>
    <property type="match status" value="1"/>
</dbReference>
<dbReference type="AlphaFoldDB" id="A0A1V3I8Q6"/>
<dbReference type="PANTHER" id="PTHR36917:SF1">
    <property type="entry name" value="INNER MEMBRANE-SPANNING PROTEIN YCIB"/>
    <property type="match status" value="1"/>
</dbReference>
<protein>
    <recommendedName>
        <fullName evidence="5">Inner membrane-spanning protein YciB</fullName>
    </recommendedName>
</protein>
<dbReference type="NCBIfam" id="NF001324">
    <property type="entry name" value="PRK00259.1-2"/>
    <property type="match status" value="1"/>
</dbReference>
<sequence length="187" mass="21576">MKQLLEFIPLILFFITYKLSGVRDAAIVLVLATLVQMLLLKWKYGGIEKQQKIMAGAVVFFGLLTAYFNELRYLQWKVTIVNALFAMILLVAQFQFKTPLIKKLLGKEIKLPEKAWNRLNLGWAIFFIICMLVNIYISHNMSEEAWVDFKSFGLIGMTLIATLISGVYIYQYLPKDEQNNHKDKGNS</sequence>
<evidence type="ECO:0000256" key="4">
    <source>
        <dbReference type="ARBA" id="ARBA00023136"/>
    </source>
</evidence>
<comment type="subcellular location">
    <subcellularLocation>
        <location evidence="5">Cell inner membrane</location>
        <topology evidence="5">Multi-pass membrane protein</topology>
    </subcellularLocation>
</comment>
<name>A0A1V3I8Q6_9PAST</name>
<dbReference type="EMBL" id="MLHH01000012">
    <property type="protein sequence ID" value="OOF36338.1"/>
    <property type="molecule type" value="Genomic_DNA"/>
</dbReference>